<evidence type="ECO:0000259" key="1">
    <source>
        <dbReference type="SMART" id="SM00421"/>
    </source>
</evidence>
<dbReference type="OrthoDB" id="7855389at2"/>
<sequence length="358" mass="37120">MAFLSTDQRELYLPLMEGLLEDPPWQRFLANLLQRTGARRAALALAPPGSAEPGLTVRADAARAASDPPLDLVRLAALGLFPGIAMRTARVYTLGEMLDFDRPAHLGAQRAALGAMRINHARAVHVAAASGGDAWLLLTREREDLGAADSALLAALAPHLTAALTVRAALGRAELRAGIAESALVLLGIGEVAFTASGQVLAADPEAERQLAFSADPGPLRRLQLLPETARALEAACQALTEASSENRRLIPLGTRHLLLRPAPSGSGAAVIGVIRSESSALPANAAPILAAIHGLSPREAALAIGLAQGETILEAGGRLGLTPETARNYSKRLYAKTGTSGQAQLVARVLGSLAPLG</sequence>
<dbReference type="InterPro" id="IPR036388">
    <property type="entry name" value="WH-like_DNA-bd_sf"/>
</dbReference>
<accession>A0A117UTC2</accession>
<organism evidence="2 3">
    <name type="scientific">Novosphingobium fuchskuhlense</name>
    <dbReference type="NCBI Taxonomy" id="1117702"/>
    <lineage>
        <taxon>Bacteria</taxon>
        <taxon>Pseudomonadati</taxon>
        <taxon>Pseudomonadota</taxon>
        <taxon>Alphaproteobacteria</taxon>
        <taxon>Sphingomonadales</taxon>
        <taxon>Sphingomonadaceae</taxon>
        <taxon>Novosphingobium</taxon>
    </lineage>
</organism>
<dbReference type="SMART" id="SM00421">
    <property type="entry name" value="HTH_LUXR"/>
    <property type="match status" value="1"/>
</dbReference>
<dbReference type="SUPFAM" id="SSF46894">
    <property type="entry name" value="C-terminal effector domain of the bipartite response regulators"/>
    <property type="match status" value="1"/>
</dbReference>
<proteinExistence type="predicted"/>
<dbReference type="GO" id="GO:0003677">
    <property type="term" value="F:DNA binding"/>
    <property type="evidence" value="ECO:0007669"/>
    <property type="project" value="InterPro"/>
</dbReference>
<dbReference type="Gene3D" id="1.10.10.10">
    <property type="entry name" value="Winged helix-like DNA-binding domain superfamily/Winged helix DNA-binding domain"/>
    <property type="match status" value="1"/>
</dbReference>
<feature type="domain" description="HTH luxR-type" evidence="1">
    <location>
        <begin position="293"/>
        <end position="350"/>
    </location>
</feature>
<dbReference type="AlphaFoldDB" id="A0A117UTC2"/>
<dbReference type="InterPro" id="IPR016032">
    <property type="entry name" value="Sig_transdc_resp-reg_C-effctor"/>
</dbReference>
<evidence type="ECO:0000313" key="3">
    <source>
        <dbReference type="Proteomes" id="UP000058012"/>
    </source>
</evidence>
<dbReference type="Proteomes" id="UP000058012">
    <property type="component" value="Unassembled WGS sequence"/>
</dbReference>
<dbReference type="EMBL" id="LLZS01000009">
    <property type="protein sequence ID" value="KUR70491.1"/>
    <property type="molecule type" value="Genomic_DNA"/>
</dbReference>
<keyword evidence="3" id="KW-1185">Reference proteome</keyword>
<evidence type="ECO:0000313" key="2">
    <source>
        <dbReference type="EMBL" id="KUR70491.1"/>
    </source>
</evidence>
<dbReference type="RefSeq" id="WP_067913681.1">
    <property type="nucleotide sequence ID" value="NZ_KQ954246.1"/>
</dbReference>
<dbReference type="InterPro" id="IPR000792">
    <property type="entry name" value="Tscrpt_reg_LuxR_C"/>
</dbReference>
<reference evidence="2 3" key="1">
    <citation type="submission" date="2015-10" db="EMBL/GenBank/DDBJ databases">
        <title>Draft genome sequence of Novosphingobium fuchskuhlense DSM 25065 isolated from a surface water sample of the southwest basin of Lake Grosse Fuchskuhle.</title>
        <authorList>
            <person name="Ruckert C."/>
            <person name="Winkler A."/>
            <person name="Glaeser J."/>
            <person name="Grossart H.-P."/>
            <person name="Kalinowski J."/>
            <person name="Glaeser S."/>
        </authorList>
    </citation>
    <scope>NUCLEOTIDE SEQUENCE [LARGE SCALE GENOMIC DNA]</scope>
    <source>
        <strain evidence="2 3">FNE08-7</strain>
    </source>
</reference>
<name>A0A117UTC2_9SPHN</name>
<comment type="caution">
    <text evidence="2">The sequence shown here is derived from an EMBL/GenBank/DDBJ whole genome shotgun (WGS) entry which is preliminary data.</text>
</comment>
<protein>
    <recommendedName>
        <fullName evidence="1">HTH luxR-type domain-containing protein</fullName>
    </recommendedName>
</protein>
<gene>
    <name evidence="2" type="ORF">AQZ52_16925</name>
</gene>
<dbReference type="STRING" id="1117702.AQZ52_16925"/>
<dbReference type="GO" id="GO:0006355">
    <property type="term" value="P:regulation of DNA-templated transcription"/>
    <property type="evidence" value="ECO:0007669"/>
    <property type="project" value="InterPro"/>
</dbReference>